<comment type="caution">
    <text evidence="2">The sequence shown here is derived from an EMBL/GenBank/DDBJ whole genome shotgun (WGS) entry which is preliminary data.</text>
</comment>
<dbReference type="EMBL" id="JAALHA020000001">
    <property type="protein sequence ID" value="MDR9893550.1"/>
    <property type="molecule type" value="Genomic_DNA"/>
</dbReference>
<evidence type="ECO:0008006" key="4">
    <source>
        <dbReference type="Google" id="ProtNLM"/>
    </source>
</evidence>
<feature type="compositionally biased region" description="Polar residues" evidence="1">
    <location>
        <begin position="170"/>
        <end position="190"/>
    </location>
</feature>
<proteinExistence type="predicted"/>
<dbReference type="RefSeq" id="WP_208344972.1">
    <property type="nucleotide sequence ID" value="NZ_CAWQFN010000564.1"/>
</dbReference>
<evidence type="ECO:0000313" key="3">
    <source>
        <dbReference type="Proteomes" id="UP000667802"/>
    </source>
</evidence>
<dbReference type="AlphaFoldDB" id="A0AAP5I6V6"/>
<organism evidence="2 3">
    <name type="scientific">Aetokthonos hydrillicola Thurmond2011</name>
    <dbReference type="NCBI Taxonomy" id="2712845"/>
    <lineage>
        <taxon>Bacteria</taxon>
        <taxon>Bacillati</taxon>
        <taxon>Cyanobacteriota</taxon>
        <taxon>Cyanophyceae</taxon>
        <taxon>Nostocales</taxon>
        <taxon>Hapalosiphonaceae</taxon>
        <taxon>Aetokthonos</taxon>
    </lineage>
</organism>
<accession>A0AAP5I6V6</accession>
<protein>
    <recommendedName>
        <fullName evidence="4">VWA containing CoxE family protein</fullName>
    </recommendedName>
</protein>
<reference evidence="3" key="1">
    <citation type="journal article" date="2021" name="Science">
        <title>Hunting the eagle killer: A cyanobacterial neurotoxin causes vacuolar myelinopathy.</title>
        <authorList>
            <person name="Breinlinger S."/>
            <person name="Phillips T.J."/>
            <person name="Haram B.N."/>
            <person name="Mares J."/>
            <person name="Martinez Yerena J.A."/>
            <person name="Hrouzek P."/>
            <person name="Sobotka R."/>
            <person name="Henderson W.M."/>
            <person name="Schmieder P."/>
            <person name="Williams S.M."/>
            <person name="Lauderdale J.D."/>
            <person name="Wilde H.D."/>
            <person name="Gerrin W."/>
            <person name="Kust A."/>
            <person name="Washington J.W."/>
            <person name="Wagner C."/>
            <person name="Geier B."/>
            <person name="Liebeke M."/>
            <person name="Enke H."/>
            <person name="Niedermeyer T.H.J."/>
            <person name="Wilde S.B."/>
        </authorList>
    </citation>
    <scope>NUCLEOTIDE SEQUENCE [LARGE SCALE GENOMIC DNA]</scope>
    <source>
        <strain evidence="3">Thurmond2011</strain>
    </source>
</reference>
<dbReference type="PANTHER" id="PTHR39338:SF7">
    <property type="entry name" value="BLL6692 PROTEIN"/>
    <property type="match status" value="1"/>
</dbReference>
<sequence>MSKKIASQTQEAQAEELPLLELFIKLREAGLRIGIDEYKLLQKALQAGFGTDRPSLKRLCQAIWVKSFEDQRSYDLLFEELVPTLETPSPTSSVENKQSSSITKSQTLIAPSESKSPAIPESVDNKPEQVSSPLKQATPEPRNNKPDQPISPTANADDSLAQARPDGNETESSNVYSSTDSPELTWSSFDLGSKLKTETETETETEDEKVGVNLLSMESFMLTGEYFPVTGRQMKQSWRYLRRPVRQGLPVELDLEATVKQIGYQGMLLDLVLVPPRVNQAELFLLLDQDGSMVPFHLLSRQLAETLLHGGRIKEAGIYYFQNCPVQYLYCDRYRQEAESIEEFLLPLRTERSSVLIFSDAGAARGGYSQKRIDLTKNFLDKLKGKIRYIAWLNPMPKESWKDTTAEQINRIVPMFEFSRRGLLDAIGVLRGRPTNFEGRTI</sequence>
<dbReference type="Proteomes" id="UP000667802">
    <property type="component" value="Unassembled WGS sequence"/>
</dbReference>
<name>A0AAP5I6V6_9CYAN</name>
<evidence type="ECO:0000313" key="2">
    <source>
        <dbReference type="EMBL" id="MDR9893550.1"/>
    </source>
</evidence>
<gene>
    <name evidence="2" type="ORF">G7B40_002985</name>
</gene>
<evidence type="ECO:0000256" key="1">
    <source>
        <dbReference type="SAM" id="MobiDB-lite"/>
    </source>
</evidence>
<feature type="region of interest" description="Disordered" evidence="1">
    <location>
        <begin position="86"/>
        <end position="208"/>
    </location>
</feature>
<dbReference type="PANTHER" id="PTHR39338">
    <property type="entry name" value="BLL5662 PROTEIN-RELATED"/>
    <property type="match status" value="1"/>
</dbReference>
<feature type="compositionally biased region" description="Polar residues" evidence="1">
    <location>
        <begin position="86"/>
        <end position="115"/>
    </location>
</feature>
<keyword evidence="3" id="KW-1185">Reference proteome</keyword>